<dbReference type="Pfam" id="PF00402">
    <property type="entry name" value="Calponin"/>
    <property type="match status" value="1"/>
</dbReference>
<dbReference type="InterPro" id="IPR036872">
    <property type="entry name" value="CH_dom_sf"/>
</dbReference>
<evidence type="ECO:0000256" key="2">
    <source>
        <dbReference type="ARBA" id="ARBA00022553"/>
    </source>
</evidence>
<reference evidence="4 5" key="1">
    <citation type="submission" date="2019-09" db="EMBL/GenBank/DDBJ databases">
        <title>Bird 10,000 Genomes (B10K) Project - Family phase.</title>
        <authorList>
            <person name="Zhang G."/>
        </authorList>
    </citation>
    <scope>NUCLEOTIDE SEQUENCE [LARGE SCALE GENOMIC DNA]</scope>
    <source>
        <strain evidence="4">B10K-DU-002-81</strain>
    </source>
</reference>
<feature type="non-terminal residue" evidence="4">
    <location>
        <position position="171"/>
    </location>
</feature>
<gene>
    <name evidence="4" type="primary">Tagln3</name>
    <name evidence="4" type="ORF">OXYMAD_R08387</name>
</gene>
<dbReference type="OrthoDB" id="21595at2759"/>
<accession>A0A7L2R051</accession>
<dbReference type="GO" id="GO:0051015">
    <property type="term" value="F:actin filament binding"/>
    <property type="evidence" value="ECO:0007669"/>
    <property type="project" value="TreeGrafter"/>
</dbReference>
<proteinExistence type="inferred from homology"/>
<evidence type="ECO:0000313" key="4">
    <source>
        <dbReference type="EMBL" id="NXS02600.1"/>
    </source>
</evidence>
<dbReference type="PRINTS" id="PR00890">
    <property type="entry name" value="TRANSGELIN"/>
</dbReference>
<dbReference type="EMBL" id="VYZR01116557">
    <property type="protein sequence ID" value="NXS02600.1"/>
    <property type="molecule type" value="Genomic_DNA"/>
</dbReference>
<dbReference type="PROSITE" id="PS01052">
    <property type="entry name" value="CALPONIN_1"/>
    <property type="match status" value="1"/>
</dbReference>
<dbReference type="InterPro" id="IPR003096">
    <property type="entry name" value="SM22_calponin"/>
</dbReference>
<dbReference type="PROSITE" id="PS51122">
    <property type="entry name" value="CALPONIN_2"/>
    <property type="match status" value="1"/>
</dbReference>
<dbReference type="InterPro" id="IPR050606">
    <property type="entry name" value="Calponin-like"/>
</dbReference>
<comment type="similarity">
    <text evidence="1">Belongs to the calponin family.</text>
</comment>
<dbReference type="GO" id="GO:0007015">
    <property type="term" value="P:actin filament organization"/>
    <property type="evidence" value="ECO:0007669"/>
    <property type="project" value="TreeGrafter"/>
</dbReference>
<organism evidence="4 5">
    <name type="scientific">Oxylabes madagascariensis</name>
    <name type="common">white-throated Oxylabes</name>
    <dbReference type="NCBI Taxonomy" id="98144"/>
    <lineage>
        <taxon>Eukaryota</taxon>
        <taxon>Metazoa</taxon>
        <taxon>Chordata</taxon>
        <taxon>Craniata</taxon>
        <taxon>Vertebrata</taxon>
        <taxon>Euteleostomi</taxon>
        <taxon>Archelosauria</taxon>
        <taxon>Archosauria</taxon>
        <taxon>Dinosauria</taxon>
        <taxon>Saurischia</taxon>
        <taxon>Theropoda</taxon>
        <taxon>Coelurosauria</taxon>
        <taxon>Aves</taxon>
        <taxon>Neognathae</taxon>
        <taxon>Neoaves</taxon>
        <taxon>Telluraves</taxon>
        <taxon>Australaves</taxon>
        <taxon>Passeriformes</taxon>
        <taxon>Sylvioidea</taxon>
        <taxon>Timaliidae</taxon>
        <taxon>Oxylabes</taxon>
    </lineage>
</organism>
<comment type="caution">
    <text evidence="4">The sequence shown here is derived from an EMBL/GenBank/DDBJ whole genome shotgun (WGS) entry which is preliminary data.</text>
</comment>
<keyword evidence="2" id="KW-0597">Phosphoprotein</keyword>
<dbReference type="PANTHER" id="PTHR47385:SF10">
    <property type="entry name" value="TRANSGELIN-3"/>
    <property type="match status" value="1"/>
</dbReference>
<sequence length="171" mass="19250">MANRGPSYGLSREVQEKIEQKYDPELESRLVNWIIYFHFSNGKTAFIILLIHIFRDLRELLNTSDKTVFQCAKLFVVQGFPILISLSGCLGKDMAAVQRTLMALGSLAVTKDDGCYKGDPSWFHRKAQQNRRGFSEEQLRQGQNVIGLQMGSNKGASQSGMTGYGMPRQII</sequence>
<feature type="compositionally biased region" description="Polar residues" evidence="3">
    <location>
        <begin position="149"/>
        <end position="161"/>
    </location>
</feature>
<dbReference type="PRINTS" id="PR00888">
    <property type="entry name" value="SM22CALPONIN"/>
</dbReference>
<dbReference type="AlphaFoldDB" id="A0A7L2R051"/>
<feature type="region of interest" description="Disordered" evidence="3">
    <location>
        <begin position="149"/>
        <end position="171"/>
    </location>
</feature>
<keyword evidence="5" id="KW-1185">Reference proteome</keyword>
<dbReference type="Proteomes" id="UP000570288">
    <property type="component" value="Unassembled WGS sequence"/>
</dbReference>
<dbReference type="SUPFAM" id="SSF47576">
    <property type="entry name" value="Calponin-homology domain, CH-domain"/>
    <property type="match status" value="1"/>
</dbReference>
<dbReference type="PANTHER" id="PTHR47385">
    <property type="entry name" value="CALPONIN"/>
    <property type="match status" value="1"/>
</dbReference>
<evidence type="ECO:0000313" key="5">
    <source>
        <dbReference type="Proteomes" id="UP000570288"/>
    </source>
</evidence>
<name>A0A7L2R051_9PASS</name>
<evidence type="ECO:0000256" key="3">
    <source>
        <dbReference type="SAM" id="MobiDB-lite"/>
    </source>
</evidence>
<protein>
    <submittedName>
        <fullName evidence="4">TAGL3 protein</fullName>
    </submittedName>
</protein>
<dbReference type="GO" id="GO:0015629">
    <property type="term" value="C:actin cytoskeleton"/>
    <property type="evidence" value="ECO:0007669"/>
    <property type="project" value="TreeGrafter"/>
</dbReference>
<evidence type="ECO:0000256" key="1">
    <source>
        <dbReference type="ARBA" id="ARBA00009631"/>
    </source>
</evidence>
<dbReference type="InterPro" id="IPR000557">
    <property type="entry name" value="Calponin_repeat"/>
</dbReference>
<feature type="non-terminal residue" evidence="4">
    <location>
        <position position="1"/>
    </location>
</feature>